<accession>A0A932QY56</accession>
<dbReference type="Pfam" id="PF00293">
    <property type="entry name" value="NUDIX"/>
    <property type="match status" value="1"/>
</dbReference>
<dbReference type="PROSITE" id="PS00893">
    <property type="entry name" value="NUDIX_BOX"/>
    <property type="match status" value="1"/>
</dbReference>
<proteinExistence type="inferred from homology"/>
<reference evidence="7" key="1">
    <citation type="submission" date="2020-07" db="EMBL/GenBank/DDBJ databases">
        <title>Huge and variable diversity of episymbiotic CPR bacteria and DPANN archaea in groundwater ecosystems.</title>
        <authorList>
            <person name="He C.Y."/>
            <person name="Keren R."/>
            <person name="Whittaker M."/>
            <person name="Farag I.F."/>
            <person name="Doudna J."/>
            <person name="Cate J.H.D."/>
            <person name="Banfield J.F."/>
        </authorList>
    </citation>
    <scope>NUCLEOTIDE SEQUENCE</scope>
    <source>
        <strain evidence="7">NC_groundwater_973_Pr1_S-0.2um_54_13</strain>
    </source>
</reference>
<sequence>MSINTDPHIHRLVMCANVFIRKDGAYLMLKRSEKKRFSPGYFHTVGGKIDAEEDPFTGALREVREEAGITVKNMRLEAVTFEIMPEKTQENWLCFYFSADYESGEIIQTEEGELVLIHPEDIPKQKLIPSIRAIIRHILDPKDGTVFIRMSYDKAGNVVESETIINICERNIPTTPSANWQSF</sequence>
<feature type="domain" description="Nudix hydrolase" evidence="6">
    <location>
        <begin position="9"/>
        <end position="140"/>
    </location>
</feature>
<name>A0A932QY56_9BACT</name>
<keyword evidence="3" id="KW-0479">Metal-binding</keyword>
<evidence type="ECO:0000256" key="2">
    <source>
        <dbReference type="ARBA" id="ARBA00005582"/>
    </source>
</evidence>
<keyword evidence="4" id="KW-0378">Hydrolase</keyword>
<dbReference type="Gene3D" id="3.90.79.10">
    <property type="entry name" value="Nucleoside Triphosphate Pyrophosphohydrolase"/>
    <property type="match status" value="1"/>
</dbReference>
<evidence type="ECO:0000256" key="1">
    <source>
        <dbReference type="ARBA" id="ARBA00001946"/>
    </source>
</evidence>
<evidence type="ECO:0000313" key="8">
    <source>
        <dbReference type="Proteomes" id="UP000753196"/>
    </source>
</evidence>
<dbReference type="GO" id="GO:0016818">
    <property type="term" value="F:hydrolase activity, acting on acid anhydrides, in phosphorus-containing anhydrides"/>
    <property type="evidence" value="ECO:0007669"/>
    <property type="project" value="TreeGrafter"/>
</dbReference>
<evidence type="ECO:0000256" key="3">
    <source>
        <dbReference type="ARBA" id="ARBA00022723"/>
    </source>
</evidence>
<dbReference type="InterPro" id="IPR000086">
    <property type="entry name" value="NUDIX_hydrolase_dom"/>
</dbReference>
<gene>
    <name evidence="7" type="ORF">HY221_01505</name>
</gene>
<evidence type="ECO:0000256" key="5">
    <source>
        <dbReference type="ARBA" id="ARBA00022842"/>
    </source>
</evidence>
<comment type="cofactor">
    <cofactor evidence="1">
        <name>Mg(2+)</name>
        <dbReference type="ChEBI" id="CHEBI:18420"/>
    </cofactor>
</comment>
<dbReference type="AlphaFoldDB" id="A0A932QY56"/>
<comment type="similarity">
    <text evidence="2">Belongs to the Nudix hydrolase family.</text>
</comment>
<dbReference type="EMBL" id="JACQCR010000033">
    <property type="protein sequence ID" value="MBI3630991.1"/>
    <property type="molecule type" value="Genomic_DNA"/>
</dbReference>
<dbReference type="InterPro" id="IPR020084">
    <property type="entry name" value="NUDIX_hydrolase_CS"/>
</dbReference>
<evidence type="ECO:0000256" key="4">
    <source>
        <dbReference type="ARBA" id="ARBA00022801"/>
    </source>
</evidence>
<evidence type="ECO:0000313" key="7">
    <source>
        <dbReference type="EMBL" id="MBI3630991.1"/>
    </source>
</evidence>
<evidence type="ECO:0000259" key="6">
    <source>
        <dbReference type="PROSITE" id="PS51462"/>
    </source>
</evidence>
<dbReference type="Proteomes" id="UP000753196">
    <property type="component" value="Unassembled WGS sequence"/>
</dbReference>
<dbReference type="PANTHER" id="PTHR43758:SF2">
    <property type="entry name" value="OXIDIZED PURINE NUCLEOSIDE TRIPHOSPHATE HYDROLASE"/>
    <property type="match status" value="1"/>
</dbReference>
<dbReference type="GO" id="GO:0046872">
    <property type="term" value="F:metal ion binding"/>
    <property type="evidence" value="ECO:0007669"/>
    <property type="project" value="UniProtKB-KW"/>
</dbReference>
<keyword evidence="5" id="KW-0460">Magnesium</keyword>
<protein>
    <submittedName>
        <fullName evidence="7">NUDIX domain-containing protein</fullName>
    </submittedName>
</protein>
<dbReference type="PROSITE" id="PS51462">
    <property type="entry name" value="NUDIX"/>
    <property type="match status" value="1"/>
</dbReference>
<dbReference type="InterPro" id="IPR015797">
    <property type="entry name" value="NUDIX_hydrolase-like_dom_sf"/>
</dbReference>
<dbReference type="PANTHER" id="PTHR43758">
    <property type="entry name" value="7,8-DIHYDRO-8-OXOGUANINE TRIPHOSPHATASE"/>
    <property type="match status" value="1"/>
</dbReference>
<dbReference type="GO" id="GO:0005737">
    <property type="term" value="C:cytoplasm"/>
    <property type="evidence" value="ECO:0007669"/>
    <property type="project" value="TreeGrafter"/>
</dbReference>
<dbReference type="SUPFAM" id="SSF55811">
    <property type="entry name" value="Nudix"/>
    <property type="match status" value="1"/>
</dbReference>
<comment type="caution">
    <text evidence="7">The sequence shown here is derived from an EMBL/GenBank/DDBJ whole genome shotgun (WGS) entry which is preliminary data.</text>
</comment>
<organism evidence="7 8">
    <name type="scientific">Candidatus Sungiibacteriota bacterium</name>
    <dbReference type="NCBI Taxonomy" id="2750080"/>
    <lineage>
        <taxon>Bacteria</taxon>
        <taxon>Candidatus Sungiibacteriota</taxon>
    </lineage>
</organism>